<dbReference type="RefSeq" id="WP_009678583.1">
    <property type="nucleotide sequence ID" value="NZ_AEUD01000004.1"/>
</dbReference>
<comment type="similarity">
    <text evidence="1">Belongs to the short-chain dehydrogenases/reductases (SDR) family.</text>
</comment>
<dbReference type="Gene3D" id="3.40.50.720">
    <property type="entry name" value="NAD(P)-binding Rossmann-like Domain"/>
    <property type="match status" value="1"/>
</dbReference>
<evidence type="ECO:0000313" key="3">
    <source>
        <dbReference type="EMBL" id="EGD55910.1"/>
    </source>
</evidence>
<dbReference type="STRING" id="644548.SCNU_06710"/>
<dbReference type="AlphaFoldDB" id="F1YHS2"/>
<dbReference type="eggNOG" id="COG1028">
    <property type="taxonomic scope" value="Bacteria"/>
</dbReference>
<dbReference type="OrthoDB" id="7064009at2"/>
<reference evidence="3 4" key="1">
    <citation type="journal article" date="2011" name="J. Bacteriol.">
        <title>Draft Genome Sequence of Gordonia neofelifaecis NRRL B-59395, a Cholesterol-Degrading Actinomycete.</title>
        <authorList>
            <person name="Ge F."/>
            <person name="Li W."/>
            <person name="Chen G."/>
            <person name="Liu Y."/>
            <person name="Zhang G."/>
            <person name="Yong B."/>
            <person name="Wang Q."/>
            <person name="Wang N."/>
            <person name="Huang Z."/>
            <person name="Li W."/>
            <person name="Wang J."/>
            <person name="Wu C."/>
            <person name="Xie Q."/>
            <person name="Liu G."/>
        </authorList>
    </citation>
    <scope>NUCLEOTIDE SEQUENCE [LARGE SCALE GENOMIC DNA]</scope>
    <source>
        <strain evidence="3 4">NRRL B-59395</strain>
    </source>
</reference>
<dbReference type="InterPro" id="IPR036291">
    <property type="entry name" value="NAD(P)-bd_dom_sf"/>
</dbReference>
<keyword evidence="2" id="KW-0560">Oxidoreductase</keyword>
<dbReference type="PRINTS" id="PR00081">
    <property type="entry name" value="GDHRDH"/>
</dbReference>
<dbReference type="Proteomes" id="UP000035065">
    <property type="component" value="Unassembled WGS sequence"/>
</dbReference>
<dbReference type="GO" id="GO:0016491">
    <property type="term" value="F:oxidoreductase activity"/>
    <property type="evidence" value="ECO:0007669"/>
    <property type="project" value="UniProtKB-KW"/>
</dbReference>
<name>F1YHS2_9ACTN</name>
<accession>F1YHS2</accession>
<evidence type="ECO:0000313" key="4">
    <source>
        <dbReference type="Proteomes" id="UP000035065"/>
    </source>
</evidence>
<protein>
    <submittedName>
        <fullName evidence="3">Putative oxidoreductase</fullName>
    </submittedName>
</protein>
<dbReference type="PANTHER" id="PTHR43639">
    <property type="entry name" value="OXIDOREDUCTASE, SHORT-CHAIN DEHYDROGENASE/REDUCTASE FAMILY (AFU_ORTHOLOGUE AFUA_5G02870)"/>
    <property type="match status" value="1"/>
</dbReference>
<comment type="caution">
    <text evidence="3">The sequence shown here is derived from an EMBL/GenBank/DDBJ whole genome shotgun (WGS) entry which is preliminary data.</text>
</comment>
<dbReference type="InterPro" id="IPR002347">
    <property type="entry name" value="SDR_fam"/>
</dbReference>
<dbReference type="PANTHER" id="PTHR43639:SF1">
    <property type="entry name" value="SHORT-CHAIN DEHYDROGENASE_REDUCTASE FAMILY PROTEIN"/>
    <property type="match status" value="1"/>
</dbReference>
<keyword evidence="4" id="KW-1185">Reference proteome</keyword>
<evidence type="ECO:0000256" key="1">
    <source>
        <dbReference type="ARBA" id="ARBA00006484"/>
    </source>
</evidence>
<organism evidence="3 4">
    <name type="scientific">Gordonia neofelifaecis NRRL B-59395</name>
    <dbReference type="NCBI Taxonomy" id="644548"/>
    <lineage>
        <taxon>Bacteria</taxon>
        <taxon>Bacillati</taxon>
        <taxon>Actinomycetota</taxon>
        <taxon>Actinomycetes</taxon>
        <taxon>Mycobacteriales</taxon>
        <taxon>Gordoniaceae</taxon>
        <taxon>Gordonia</taxon>
    </lineage>
</organism>
<dbReference type="EMBL" id="AEUD01000004">
    <property type="protein sequence ID" value="EGD55910.1"/>
    <property type="molecule type" value="Genomic_DNA"/>
</dbReference>
<sequence length="257" mass="26462">MDLGLHSGVALVTAASRGIGRATAERLAREGMTVVAASRSGGDAEELLDGGRIVNLPHDLADEQATAALVNDVVERFGRLDAAVLNTAGPKITPVLSTTWEDWTAAHDLLLRPVVQIGTAAARHMADAEVGSIVLLSSTWVRQPAPGGVLSTSYRSAASAFIKSLATEVAGSGVRVNQVLTGATGTDRTQRIAEIKAEANGTTVEEENAAVVRDIPLGRWAEAAEIADVVAFLASARASFITGTAVPVDGGAVRAAH</sequence>
<evidence type="ECO:0000256" key="2">
    <source>
        <dbReference type="ARBA" id="ARBA00023002"/>
    </source>
</evidence>
<proteinExistence type="inferred from homology"/>
<dbReference type="SUPFAM" id="SSF51735">
    <property type="entry name" value="NAD(P)-binding Rossmann-fold domains"/>
    <property type="match status" value="1"/>
</dbReference>
<dbReference type="Pfam" id="PF13561">
    <property type="entry name" value="adh_short_C2"/>
    <property type="match status" value="1"/>
</dbReference>
<gene>
    <name evidence="3" type="ORF">SCNU_06710</name>
</gene>